<protein>
    <submittedName>
        <fullName evidence="2">Metal homeostasis factor ATX2</fullName>
    </submittedName>
</protein>
<reference evidence="2" key="1">
    <citation type="submission" date="2014-11" db="EMBL/GenBank/DDBJ databases">
        <authorList>
            <person name="Geib S."/>
        </authorList>
    </citation>
    <scope>NUCLEOTIDE SEQUENCE</scope>
</reference>
<sequence>MSTTNSYRVKKIPRYRQMPKTKIPAAQAKSKPFVCSPVLHFFCDFFKLASLITGFLGVYIIYSNKQFWKNRRYTMYSIIAITTHCLVFLIAAVSFIQIKRIEFRQFYLLKMAFKKRQSNKGATNQKAAN</sequence>
<accession>A0A0A1X5G9</accession>
<feature type="transmembrane region" description="Helical" evidence="1">
    <location>
        <begin position="74"/>
        <end position="96"/>
    </location>
</feature>
<feature type="transmembrane region" description="Helical" evidence="1">
    <location>
        <begin position="38"/>
        <end position="62"/>
    </location>
</feature>
<evidence type="ECO:0000313" key="2">
    <source>
        <dbReference type="EMBL" id="JAD06141.1"/>
    </source>
</evidence>
<keyword evidence="1" id="KW-0472">Membrane</keyword>
<evidence type="ECO:0000256" key="1">
    <source>
        <dbReference type="SAM" id="Phobius"/>
    </source>
</evidence>
<keyword evidence="1" id="KW-1133">Transmembrane helix</keyword>
<dbReference type="EMBL" id="GBXI01008151">
    <property type="protein sequence ID" value="JAD06141.1"/>
    <property type="molecule type" value="Transcribed_RNA"/>
</dbReference>
<proteinExistence type="predicted"/>
<dbReference type="AlphaFoldDB" id="A0A0A1X5G9"/>
<gene>
    <name evidence="2" type="primary">ATX2</name>
    <name evidence="2" type="ORF">g.5391</name>
</gene>
<organism evidence="2">
    <name type="scientific">Zeugodacus cucurbitae</name>
    <name type="common">Melon fruit fly</name>
    <name type="synonym">Bactrocera cucurbitae</name>
    <dbReference type="NCBI Taxonomy" id="28588"/>
    <lineage>
        <taxon>Eukaryota</taxon>
        <taxon>Metazoa</taxon>
        <taxon>Ecdysozoa</taxon>
        <taxon>Arthropoda</taxon>
        <taxon>Hexapoda</taxon>
        <taxon>Insecta</taxon>
        <taxon>Pterygota</taxon>
        <taxon>Neoptera</taxon>
        <taxon>Endopterygota</taxon>
        <taxon>Diptera</taxon>
        <taxon>Brachycera</taxon>
        <taxon>Muscomorpha</taxon>
        <taxon>Tephritoidea</taxon>
        <taxon>Tephritidae</taxon>
        <taxon>Zeugodacus</taxon>
        <taxon>Zeugodacus</taxon>
    </lineage>
</organism>
<name>A0A0A1X5G9_ZEUCU</name>
<keyword evidence="1" id="KW-0812">Transmembrane</keyword>
<feature type="non-terminal residue" evidence="2">
    <location>
        <position position="129"/>
    </location>
</feature>
<reference evidence="2" key="2">
    <citation type="journal article" date="2015" name="Gigascience">
        <title>Reconstructing a comprehensive transcriptome assembly of a white-pupal translocated strain of the pest fruit fly Bactrocera cucurbitae.</title>
        <authorList>
            <person name="Sim S.B."/>
            <person name="Calla B."/>
            <person name="Hall B."/>
            <person name="DeRego T."/>
            <person name="Geib S.M."/>
        </authorList>
    </citation>
    <scope>NUCLEOTIDE SEQUENCE</scope>
</reference>